<proteinExistence type="predicted"/>
<dbReference type="AlphaFoldDB" id="A2C424"/>
<evidence type="ECO:0000313" key="2">
    <source>
        <dbReference type="Proteomes" id="UP000002592"/>
    </source>
</evidence>
<dbReference type="eggNOG" id="ENOG50322PS">
    <property type="taxonomic scope" value="Bacteria"/>
</dbReference>
<evidence type="ECO:0000313" key="1">
    <source>
        <dbReference type="EMBL" id="ABM76234.1"/>
    </source>
</evidence>
<dbReference type="EMBL" id="CP000553">
    <property type="protein sequence ID" value="ABM76234.1"/>
    <property type="molecule type" value="Genomic_DNA"/>
</dbReference>
<accession>A2C424</accession>
<reference evidence="2" key="1">
    <citation type="journal article" date="2007" name="PLoS Genet.">
        <title>Patterns and implications of gene gain and loss in the evolution of Prochlorococcus.</title>
        <authorList>
            <person name="Kettler G.C."/>
            <person name="Martiny A.C."/>
            <person name="Huang K."/>
            <person name="Zucker J."/>
            <person name="Coleman M.L."/>
            <person name="Rodrigue S."/>
            <person name="Chen F."/>
            <person name="Lapidus A."/>
            <person name="Ferriera S."/>
            <person name="Johnson J."/>
            <person name="Steglich C."/>
            <person name="Church G.M."/>
            <person name="Richardson P."/>
            <person name="Chisholm S.W."/>
        </authorList>
    </citation>
    <scope>NUCLEOTIDE SEQUENCE [LARGE SCALE GENOMIC DNA]</scope>
    <source>
        <strain evidence="2">NATL1A</strain>
    </source>
</reference>
<name>A2C424_PROM1</name>
<sequence length="45" mass="5352">MTKPLKSRKTKRSFEINWKIREIFSEAALACFCDEIDNKYPSIEN</sequence>
<dbReference type="Proteomes" id="UP000002592">
    <property type="component" value="Chromosome"/>
</dbReference>
<gene>
    <name evidence="1" type="ordered locus">NATL1_16781</name>
</gene>
<dbReference type="KEGG" id="pme:NATL1_16781"/>
<dbReference type="HOGENOM" id="CLU_3203952_0_0_3"/>
<dbReference type="RefSeq" id="WP_011824239.1">
    <property type="nucleotide sequence ID" value="NC_008819.1"/>
</dbReference>
<protein>
    <submittedName>
        <fullName evidence="1">Uncharacterized protein</fullName>
    </submittedName>
</protein>
<organism evidence="1 2">
    <name type="scientific">Prochlorococcus marinus (strain NATL1A)</name>
    <dbReference type="NCBI Taxonomy" id="167555"/>
    <lineage>
        <taxon>Bacteria</taxon>
        <taxon>Bacillati</taxon>
        <taxon>Cyanobacteriota</taxon>
        <taxon>Cyanophyceae</taxon>
        <taxon>Synechococcales</taxon>
        <taxon>Prochlorococcaceae</taxon>
        <taxon>Prochlorococcus</taxon>
    </lineage>
</organism>